<feature type="transmembrane region" description="Helical" evidence="1">
    <location>
        <begin position="180"/>
        <end position="200"/>
    </location>
</feature>
<sequence length="211" mass="21940">MTAVPHHYDTAPLAHTDVLVLDYLAALWAASEELEPGLRDELMTTVADYIAMRRTSPANPLEDAGEILQRLGPPEALAAAARRGRVPAHLRRPAVPVPMAPAAVRVAPSGHLEYAGIGLLTAGSVILPVICPLAGLLLVSGSPRWSPAQKTAAWVLTALPALLGFVMVLGAMAIGGGAEILVLAYLAMVAGSVIAGLSLLPGLTARREHRP</sequence>
<proteinExistence type="predicted"/>
<dbReference type="EMBL" id="CP006272">
    <property type="protein sequence ID" value="AGZ43784.1"/>
    <property type="molecule type" value="Genomic_DNA"/>
</dbReference>
<dbReference type="Proteomes" id="UP000017746">
    <property type="component" value="Chromosome"/>
</dbReference>
<gene>
    <name evidence="2" type="ORF">AFR_27615</name>
</gene>
<keyword evidence="1" id="KW-0472">Membrane</keyword>
<organism evidence="2 3">
    <name type="scientific">Actinoplanes friuliensis DSM 7358</name>
    <dbReference type="NCBI Taxonomy" id="1246995"/>
    <lineage>
        <taxon>Bacteria</taxon>
        <taxon>Bacillati</taxon>
        <taxon>Actinomycetota</taxon>
        <taxon>Actinomycetes</taxon>
        <taxon>Micromonosporales</taxon>
        <taxon>Micromonosporaceae</taxon>
        <taxon>Actinoplanes</taxon>
    </lineage>
</organism>
<dbReference type="OrthoDB" id="3294573at2"/>
<reference evidence="2 3" key="1">
    <citation type="journal article" date="2014" name="J. Biotechnol.">
        <title>Complete genome sequence of the actinobacterium Actinoplanes friuliensis HAG 010964, producer of the lipopeptide antibiotic friulimycin.</title>
        <authorList>
            <person name="Ruckert C."/>
            <person name="Szczepanowski R."/>
            <person name="Albersmeier A."/>
            <person name="Goesmann A."/>
            <person name="Fischer N."/>
            <person name="Steinkamper A."/>
            <person name="Puhler A."/>
            <person name="Biener R."/>
            <person name="Schwartz D."/>
            <person name="Kalinowski J."/>
        </authorList>
    </citation>
    <scope>NUCLEOTIDE SEQUENCE [LARGE SCALE GENOMIC DNA]</scope>
    <source>
        <strain evidence="2 3">DSM 7358</strain>
    </source>
</reference>
<dbReference type="PATRIC" id="fig|1246995.3.peg.5597"/>
<dbReference type="Pfam" id="PF22564">
    <property type="entry name" value="HAAS"/>
    <property type="match status" value="1"/>
</dbReference>
<dbReference type="HOGENOM" id="CLU_1197737_0_0_11"/>
<evidence type="ECO:0000313" key="2">
    <source>
        <dbReference type="EMBL" id="AGZ43784.1"/>
    </source>
</evidence>
<keyword evidence="1" id="KW-0812">Transmembrane</keyword>
<dbReference type="RefSeq" id="WP_023560122.1">
    <property type="nucleotide sequence ID" value="NC_022657.1"/>
</dbReference>
<evidence type="ECO:0000313" key="3">
    <source>
        <dbReference type="Proteomes" id="UP000017746"/>
    </source>
</evidence>
<evidence type="ECO:0000256" key="1">
    <source>
        <dbReference type="SAM" id="Phobius"/>
    </source>
</evidence>
<keyword evidence="1" id="KW-1133">Transmembrane helix</keyword>
<dbReference type="AlphaFoldDB" id="U5W3S1"/>
<keyword evidence="3" id="KW-1185">Reference proteome</keyword>
<feature type="transmembrane region" description="Helical" evidence="1">
    <location>
        <begin position="151"/>
        <end position="174"/>
    </location>
</feature>
<name>U5W3S1_9ACTN</name>
<accession>U5W3S1</accession>
<feature type="transmembrane region" description="Helical" evidence="1">
    <location>
        <begin position="114"/>
        <end position="139"/>
    </location>
</feature>
<protein>
    <submittedName>
        <fullName evidence="2">Uncharacterized protein</fullName>
    </submittedName>
</protein>
<dbReference type="KEGG" id="afs:AFR_27615"/>